<feature type="region of interest" description="Disordered" evidence="1">
    <location>
        <begin position="197"/>
        <end position="231"/>
    </location>
</feature>
<dbReference type="AlphaFoldDB" id="A0A951QLA1"/>
<proteinExistence type="predicted"/>
<evidence type="ECO:0000313" key="3">
    <source>
        <dbReference type="EMBL" id="MBW4668117.1"/>
    </source>
</evidence>
<feature type="transmembrane region" description="Helical" evidence="2">
    <location>
        <begin position="33"/>
        <end position="50"/>
    </location>
</feature>
<dbReference type="InterPro" id="IPR010004">
    <property type="entry name" value="Uncharacterised_Ycf66"/>
</dbReference>
<evidence type="ECO:0008006" key="5">
    <source>
        <dbReference type="Google" id="ProtNLM"/>
    </source>
</evidence>
<accession>A0A951QLA1</accession>
<keyword evidence="2" id="KW-0812">Transmembrane</keyword>
<dbReference type="Pfam" id="PF07444">
    <property type="entry name" value="Ycf66_N"/>
    <property type="match status" value="1"/>
</dbReference>
<protein>
    <recommendedName>
        <fullName evidence="5">Ycf66 family protein</fullName>
    </recommendedName>
</protein>
<organism evidence="3 4">
    <name type="scientific">Cyanomargarita calcarea GSE-NOS-MK-12-04C</name>
    <dbReference type="NCBI Taxonomy" id="2839659"/>
    <lineage>
        <taxon>Bacteria</taxon>
        <taxon>Bacillati</taxon>
        <taxon>Cyanobacteriota</taxon>
        <taxon>Cyanophyceae</taxon>
        <taxon>Nostocales</taxon>
        <taxon>Cyanomargaritaceae</taxon>
        <taxon>Cyanomargarita</taxon>
    </lineage>
</organism>
<dbReference type="Proteomes" id="UP000729701">
    <property type="component" value="Unassembled WGS sequence"/>
</dbReference>
<keyword evidence="2" id="KW-1133">Transmembrane helix</keyword>
<feature type="transmembrane region" description="Helical" evidence="2">
    <location>
        <begin position="6"/>
        <end position="24"/>
    </location>
</feature>
<dbReference type="EMBL" id="JAHHGZ010000011">
    <property type="protein sequence ID" value="MBW4668117.1"/>
    <property type="molecule type" value="Genomic_DNA"/>
</dbReference>
<comment type="caution">
    <text evidence="3">The sequence shown here is derived from an EMBL/GenBank/DDBJ whole genome shotgun (WGS) entry which is preliminary data.</text>
</comment>
<keyword evidence="2" id="KW-0472">Membrane</keyword>
<name>A0A951QLA1_9CYAN</name>
<evidence type="ECO:0000256" key="2">
    <source>
        <dbReference type="SAM" id="Phobius"/>
    </source>
</evidence>
<reference evidence="3" key="2">
    <citation type="journal article" date="2022" name="Microbiol. Resour. Announc.">
        <title>Metagenome Sequencing to Explore Phylogenomics of Terrestrial Cyanobacteria.</title>
        <authorList>
            <person name="Ward R.D."/>
            <person name="Stajich J.E."/>
            <person name="Johansen J.R."/>
            <person name="Huntemann M."/>
            <person name="Clum A."/>
            <person name="Foster B."/>
            <person name="Foster B."/>
            <person name="Roux S."/>
            <person name="Palaniappan K."/>
            <person name="Varghese N."/>
            <person name="Mukherjee S."/>
            <person name="Reddy T.B.K."/>
            <person name="Daum C."/>
            <person name="Copeland A."/>
            <person name="Chen I.A."/>
            <person name="Ivanova N.N."/>
            <person name="Kyrpides N.C."/>
            <person name="Shapiro N."/>
            <person name="Eloe-Fadrosh E.A."/>
            <person name="Pietrasiak N."/>
        </authorList>
    </citation>
    <scope>NUCLEOTIDE SEQUENCE</scope>
    <source>
        <strain evidence="3">GSE-NOS-MK-12-04C</strain>
    </source>
</reference>
<evidence type="ECO:0000313" key="4">
    <source>
        <dbReference type="Proteomes" id="UP000729701"/>
    </source>
</evidence>
<gene>
    <name evidence="3" type="ORF">KME60_12010</name>
</gene>
<evidence type="ECO:0000256" key="1">
    <source>
        <dbReference type="SAM" id="MobiDB-lite"/>
    </source>
</evidence>
<reference evidence="3" key="1">
    <citation type="submission" date="2021-05" db="EMBL/GenBank/DDBJ databases">
        <authorList>
            <person name="Pietrasiak N."/>
            <person name="Ward R."/>
            <person name="Stajich J.E."/>
            <person name="Kurbessoian T."/>
        </authorList>
    </citation>
    <scope>NUCLEOTIDE SEQUENCE</scope>
    <source>
        <strain evidence="3">GSE-NOS-MK-12-04C</strain>
    </source>
</reference>
<sequence length="231" mass="25111">MLAYVLALAVGLGSLAIYLSAFFFPEIHRKNDFIWSGVGFFYALVLWVFARRISGGLLLGHVASVTLLGWSVSQTLLLRRQLTPLAQQTPIPSAETASNVSLLERGYRLQKGLGNAFNGVKNKFQQKPKQQAATTTPIPKDTPVVEIVDRRISSSESAVEATPTNTVLQTDTVIVEAPEDFPITEIVEAEKVDTAIEETQPPMGSVEVPNAEATPTTPLPEEKPPETPTDL</sequence>
<feature type="transmembrane region" description="Helical" evidence="2">
    <location>
        <begin position="56"/>
        <end position="78"/>
    </location>
</feature>